<protein>
    <submittedName>
        <fullName evidence="2">Uncharacterized protein</fullName>
    </submittedName>
</protein>
<evidence type="ECO:0000313" key="3">
    <source>
        <dbReference type="Proteomes" id="UP000772434"/>
    </source>
</evidence>
<reference evidence="2" key="1">
    <citation type="submission" date="2020-11" db="EMBL/GenBank/DDBJ databases">
        <authorList>
            <consortium name="DOE Joint Genome Institute"/>
            <person name="Ahrendt S."/>
            <person name="Riley R."/>
            <person name="Andreopoulos W."/>
            <person name="Labutti K."/>
            <person name="Pangilinan J."/>
            <person name="Ruiz-Duenas F.J."/>
            <person name="Barrasa J.M."/>
            <person name="Sanchez-Garcia M."/>
            <person name="Camarero S."/>
            <person name="Miyauchi S."/>
            <person name="Serrano A."/>
            <person name="Linde D."/>
            <person name="Babiker R."/>
            <person name="Drula E."/>
            <person name="Ayuso-Fernandez I."/>
            <person name="Pacheco R."/>
            <person name="Padilla G."/>
            <person name="Ferreira P."/>
            <person name="Barriuso J."/>
            <person name="Kellner H."/>
            <person name="Castanera R."/>
            <person name="Alfaro M."/>
            <person name="Ramirez L."/>
            <person name="Pisabarro A.G."/>
            <person name="Kuo A."/>
            <person name="Tritt A."/>
            <person name="Lipzen A."/>
            <person name="He G."/>
            <person name="Yan M."/>
            <person name="Ng V."/>
            <person name="Cullen D."/>
            <person name="Martin F."/>
            <person name="Rosso M.-N."/>
            <person name="Henrissat B."/>
            <person name="Hibbett D."/>
            <person name="Martinez A.T."/>
            <person name="Grigoriev I.V."/>
        </authorList>
    </citation>
    <scope>NUCLEOTIDE SEQUENCE</scope>
    <source>
        <strain evidence="2">AH 40177</strain>
    </source>
</reference>
<proteinExistence type="predicted"/>
<gene>
    <name evidence="2" type="ORF">BDP27DRAFT_1320169</name>
</gene>
<comment type="caution">
    <text evidence="2">The sequence shown here is derived from an EMBL/GenBank/DDBJ whole genome shotgun (WGS) entry which is preliminary data.</text>
</comment>
<dbReference type="AlphaFoldDB" id="A0A9P5PZ41"/>
<evidence type="ECO:0000256" key="1">
    <source>
        <dbReference type="SAM" id="MobiDB-lite"/>
    </source>
</evidence>
<feature type="compositionally biased region" description="Low complexity" evidence="1">
    <location>
        <begin position="166"/>
        <end position="185"/>
    </location>
</feature>
<sequence>MTMRDLILPLQVEVTPLLPPLTILTQRGGLLAPPPRLPLLFQGIPPKEAEAEEEDFNQACIPHDKTISSSPSFPFMHIFFTSPSVFSSIHINLRQYGTQDSNEDSYPSTGSNQLGVQRPSFRMLLSLPTYSSDSLLMNPYDYAGPYLATSSRSGHSAPIVDDHSATGRSSHSTSSSGSSLAAPASDTPKGGRG</sequence>
<name>A0A9P5PZ41_9AGAR</name>
<dbReference type="Proteomes" id="UP000772434">
    <property type="component" value="Unassembled WGS sequence"/>
</dbReference>
<accession>A0A9P5PZ41</accession>
<evidence type="ECO:0000313" key="2">
    <source>
        <dbReference type="EMBL" id="KAF9072563.1"/>
    </source>
</evidence>
<keyword evidence="3" id="KW-1185">Reference proteome</keyword>
<feature type="region of interest" description="Disordered" evidence="1">
    <location>
        <begin position="150"/>
        <end position="193"/>
    </location>
</feature>
<organism evidence="2 3">
    <name type="scientific">Rhodocollybia butyracea</name>
    <dbReference type="NCBI Taxonomy" id="206335"/>
    <lineage>
        <taxon>Eukaryota</taxon>
        <taxon>Fungi</taxon>
        <taxon>Dikarya</taxon>
        <taxon>Basidiomycota</taxon>
        <taxon>Agaricomycotina</taxon>
        <taxon>Agaricomycetes</taxon>
        <taxon>Agaricomycetidae</taxon>
        <taxon>Agaricales</taxon>
        <taxon>Marasmiineae</taxon>
        <taxon>Omphalotaceae</taxon>
        <taxon>Rhodocollybia</taxon>
    </lineage>
</organism>
<dbReference type="EMBL" id="JADNRY010000023">
    <property type="protein sequence ID" value="KAF9072563.1"/>
    <property type="molecule type" value="Genomic_DNA"/>
</dbReference>